<dbReference type="SUPFAM" id="SSF48452">
    <property type="entry name" value="TPR-like"/>
    <property type="match status" value="1"/>
</dbReference>
<feature type="signal peptide" evidence="2">
    <location>
        <begin position="1"/>
        <end position="24"/>
    </location>
</feature>
<dbReference type="Gene3D" id="1.25.40.10">
    <property type="entry name" value="Tetratricopeptide repeat domain"/>
    <property type="match status" value="1"/>
</dbReference>
<reference evidence="3 4" key="1">
    <citation type="submission" date="2019-11" db="EMBL/GenBank/DDBJ databases">
        <title>Whole-genome sequence of a Rhodoblastus acidophilus DSM 142.</title>
        <authorList>
            <person name="Kyndt J.A."/>
            <person name="Meyer T.E."/>
        </authorList>
    </citation>
    <scope>NUCLEOTIDE SEQUENCE [LARGE SCALE GENOMIC DNA]</scope>
    <source>
        <strain evidence="3 4">DSM 142</strain>
    </source>
</reference>
<protein>
    <recommendedName>
        <fullName evidence="5">Tetratricopeptide repeat protein</fullName>
    </recommendedName>
</protein>
<dbReference type="OrthoDB" id="7324591at2"/>
<dbReference type="InterPro" id="IPR011990">
    <property type="entry name" value="TPR-like_helical_dom_sf"/>
</dbReference>
<evidence type="ECO:0000313" key="3">
    <source>
        <dbReference type="EMBL" id="MTV29628.1"/>
    </source>
</evidence>
<dbReference type="EMBL" id="WNKS01000001">
    <property type="protein sequence ID" value="MTV29628.1"/>
    <property type="molecule type" value="Genomic_DNA"/>
</dbReference>
<dbReference type="Proteomes" id="UP000439113">
    <property type="component" value="Unassembled WGS sequence"/>
</dbReference>
<dbReference type="AlphaFoldDB" id="A0A6N8DHL4"/>
<comment type="caution">
    <text evidence="3">The sequence shown here is derived from an EMBL/GenBank/DDBJ whole genome shotgun (WGS) entry which is preliminary data.</text>
</comment>
<feature type="compositionally biased region" description="Basic and acidic residues" evidence="1">
    <location>
        <begin position="617"/>
        <end position="631"/>
    </location>
</feature>
<keyword evidence="2" id="KW-0732">Signal</keyword>
<evidence type="ECO:0000256" key="1">
    <source>
        <dbReference type="SAM" id="MobiDB-lite"/>
    </source>
</evidence>
<sequence length="631" mass="68977">MRKKLNLLFGVLLPLLSAPPFASAQGSRVDESALRYYASTGQAERAQAEIRRLRALYPAWTPPENLSEKTSAGGADEDDLWDLFAANKLTELQAAIMARRAAEPGWEPSADLRAKLRVKLFRARVLGMAHDGRYADIVRELKSGGMRIEGADVETLWAVADAWRATRQNAQALDIYKAILKDTSEPGPRLATVQKAIGGLRMDEAEQLIALAKKGELEPIAMDIARARIAAFLHDERKEEVEAADLKLFAEYAKGEKGLKDANQPGLLGWYHYKLKSYQDALDWFKLSLEHGGDAMVAHGLAHSLRYLGMKREAEEVAYAWREPLVNNSILFIDILERDLTRPIPPYVEPERLARYGEVTLQTASGEGAQALAWYAYNSCQYDAALQWFTRAVAWHPKEPTVYGLALTLGRLKQDKEATVWINRYDGLFPLAVEIIFPVTVKPPTPCDQRLDQVAAYRPGLPGASGAPAPYGGDPRAVSDPTGRYAWGRVSPPGLTAPMGAPGVPKLARAFPIAVAAENPLRFAPAGQGMLLGPGGRPPGGFAQDRWQTGFPLVARRVPGVGAMPYERYGYALLPGYNGVQTYSSPKASDQLAPAGTLWSKEPPDDASSDNPPAARADPRPPVDTRAPRNG</sequence>
<gene>
    <name evidence="3" type="ORF">GJ654_01325</name>
</gene>
<organism evidence="3 4">
    <name type="scientific">Rhodoblastus acidophilus</name>
    <name type="common">Rhodopseudomonas acidophila</name>
    <dbReference type="NCBI Taxonomy" id="1074"/>
    <lineage>
        <taxon>Bacteria</taxon>
        <taxon>Pseudomonadati</taxon>
        <taxon>Pseudomonadota</taxon>
        <taxon>Alphaproteobacteria</taxon>
        <taxon>Hyphomicrobiales</taxon>
        <taxon>Rhodoblastaceae</taxon>
        <taxon>Rhodoblastus</taxon>
    </lineage>
</organism>
<dbReference type="RefSeq" id="WP_155444286.1">
    <property type="nucleotide sequence ID" value="NZ_JAOQNR010000001.1"/>
</dbReference>
<name>A0A6N8DHL4_RHOAC</name>
<feature type="region of interest" description="Disordered" evidence="1">
    <location>
        <begin position="585"/>
        <end position="631"/>
    </location>
</feature>
<proteinExistence type="predicted"/>
<evidence type="ECO:0008006" key="5">
    <source>
        <dbReference type="Google" id="ProtNLM"/>
    </source>
</evidence>
<evidence type="ECO:0000256" key="2">
    <source>
        <dbReference type="SAM" id="SignalP"/>
    </source>
</evidence>
<accession>A0A6N8DHL4</accession>
<evidence type="ECO:0000313" key="4">
    <source>
        <dbReference type="Proteomes" id="UP000439113"/>
    </source>
</evidence>
<feature type="chain" id="PRO_5026706537" description="Tetratricopeptide repeat protein" evidence="2">
    <location>
        <begin position="25"/>
        <end position="631"/>
    </location>
</feature>